<sequence length="411" mass="46871">MYLDTPAKKPTLKSILRKAKRKVEAIFGQIDFVPSGHFYSPIANAKEIEEGIANRSYDPRDLIGIDLKLESQRTLLKEFATLYAEMPFTEQKQPHLRYYFDNQAYCHSDGICLYAMIRHLRPQRIIEVGSGFSSALMHDVRELFFTDKKSNGGGGQNKADSVCELESILDSGKNAIALSKSAKDSRILHDGTNSTNAARRQDFGDKNGALQDESRARTWACVTADSPQQSPFLAQKPTPEPSKAQSTNKAKTTPFHITHIEPYPALLHSLLKQSDIDSPFTRILPNRLQEIDEKLFEELEANDILFIDSTHIAKINSDVNRIFFEILPRLKRGVYIHFHDIFYPFSYPNDWLRDKNSWNEAYLLRAFLSFNPAFEIVFFNTCLNHLYKDEFAAALPLSQKNTGGSLWLKKL</sequence>
<dbReference type="Proteomes" id="UP000254841">
    <property type="component" value="Unassembled WGS sequence"/>
</dbReference>
<feature type="region of interest" description="Disordered" evidence="1">
    <location>
        <begin position="187"/>
        <end position="207"/>
    </location>
</feature>
<gene>
    <name evidence="2" type="ORF">NCTC12410_01158</name>
</gene>
<dbReference type="EC" id="2.4.1.-" evidence="2"/>
<dbReference type="AlphaFoldDB" id="A0A377J6B7"/>
<evidence type="ECO:0000256" key="1">
    <source>
        <dbReference type="SAM" id="MobiDB-lite"/>
    </source>
</evidence>
<keyword evidence="2" id="KW-0328">Glycosyltransferase</keyword>
<organism evidence="2 3">
    <name type="scientific">Helicobacter canis</name>
    <dbReference type="NCBI Taxonomy" id="29419"/>
    <lineage>
        <taxon>Bacteria</taxon>
        <taxon>Pseudomonadati</taxon>
        <taxon>Campylobacterota</taxon>
        <taxon>Epsilonproteobacteria</taxon>
        <taxon>Campylobacterales</taxon>
        <taxon>Helicobacteraceae</taxon>
        <taxon>Helicobacter</taxon>
    </lineage>
</organism>
<evidence type="ECO:0000313" key="3">
    <source>
        <dbReference type="Proteomes" id="UP000254841"/>
    </source>
</evidence>
<dbReference type="GO" id="GO:0016757">
    <property type="term" value="F:glycosyltransferase activity"/>
    <property type="evidence" value="ECO:0007669"/>
    <property type="project" value="UniProtKB-KW"/>
</dbReference>
<evidence type="ECO:0000313" key="2">
    <source>
        <dbReference type="EMBL" id="STO97333.1"/>
    </source>
</evidence>
<dbReference type="RefSeq" id="WP_258552216.1">
    <property type="nucleotide sequence ID" value="NZ_UGHV01000001.1"/>
</dbReference>
<protein>
    <submittedName>
        <fullName evidence="2">Glycosyltransferase</fullName>
        <ecNumber evidence="2">2.4.1.-</ecNumber>
    </submittedName>
</protein>
<dbReference type="Pfam" id="PF13578">
    <property type="entry name" value="Methyltransf_24"/>
    <property type="match status" value="1"/>
</dbReference>
<dbReference type="InterPro" id="IPR029063">
    <property type="entry name" value="SAM-dependent_MTases_sf"/>
</dbReference>
<reference evidence="2 3" key="1">
    <citation type="submission" date="2018-06" db="EMBL/GenBank/DDBJ databases">
        <authorList>
            <consortium name="Pathogen Informatics"/>
            <person name="Doyle S."/>
        </authorList>
    </citation>
    <scope>NUCLEOTIDE SEQUENCE [LARGE SCALE GENOMIC DNA]</scope>
    <source>
        <strain evidence="2 3">NCTC12410</strain>
    </source>
</reference>
<name>A0A377J6B7_9HELI</name>
<dbReference type="EMBL" id="UGHV01000001">
    <property type="protein sequence ID" value="STO97333.1"/>
    <property type="molecule type" value="Genomic_DNA"/>
</dbReference>
<dbReference type="SUPFAM" id="SSF53335">
    <property type="entry name" value="S-adenosyl-L-methionine-dependent methyltransferases"/>
    <property type="match status" value="1"/>
</dbReference>
<keyword evidence="2" id="KW-0808">Transferase</keyword>
<proteinExistence type="predicted"/>
<accession>A0A377J6B7</accession>
<feature type="region of interest" description="Disordered" evidence="1">
    <location>
        <begin position="226"/>
        <end position="250"/>
    </location>
</feature>